<proteinExistence type="predicted"/>
<organism evidence="1 2">
    <name type="scientific">Roseivirga pacifica</name>
    <dbReference type="NCBI Taxonomy" id="1267423"/>
    <lineage>
        <taxon>Bacteria</taxon>
        <taxon>Pseudomonadati</taxon>
        <taxon>Bacteroidota</taxon>
        <taxon>Cytophagia</taxon>
        <taxon>Cytophagales</taxon>
        <taxon>Roseivirgaceae</taxon>
        <taxon>Roseivirga</taxon>
    </lineage>
</organism>
<dbReference type="Proteomes" id="UP000199437">
    <property type="component" value="Unassembled WGS sequence"/>
</dbReference>
<dbReference type="AlphaFoldDB" id="A0A1I0R017"/>
<dbReference type="PANTHER" id="PTHR36452">
    <property type="entry name" value="CHROMOSOME 12, WHOLE GENOME SHOTGUN SEQUENCE"/>
    <property type="match status" value="1"/>
</dbReference>
<keyword evidence="2" id="KW-1185">Reference proteome</keyword>
<protein>
    <submittedName>
        <fullName evidence="1">TIGR02453 family protein</fullName>
    </submittedName>
</protein>
<reference evidence="2" key="1">
    <citation type="submission" date="2016-10" db="EMBL/GenBank/DDBJ databases">
        <authorList>
            <person name="Varghese N."/>
            <person name="Submissions S."/>
        </authorList>
    </citation>
    <scope>NUCLEOTIDE SEQUENCE [LARGE SCALE GENOMIC DNA]</scope>
    <source>
        <strain evidence="2">CGMCC 1.12402</strain>
    </source>
</reference>
<name>A0A1I0R017_9BACT</name>
<dbReference type="RefSeq" id="WP_090259297.1">
    <property type="nucleotide sequence ID" value="NZ_FOIR01000002.1"/>
</dbReference>
<evidence type="ECO:0000313" key="2">
    <source>
        <dbReference type="Proteomes" id="UP000199437"/>
    </source>
</evidence>
<dbReference type="InterPro" id="IPR015996">
    <property type="entry name" value="UCP028451"/>
</dbReference>
<dbReference type="PANTHER" id="PTHR36452:SF1">
    <property type="entry name" value="DUF2461 DOMAIN-CONTAINING PROTEIN"/>
    <property type="match status" value="1"/>
</dbReference>
<dbReference type="Pfam" id="PF09365">
    <property type="entry name" value="DUF2461"/>
    <property type="match status" value="1"/>
</dbReference>
<accession>A0A1I0R017</accession>
<sequence>MNPVIPKSTFEFLSKLNQNNEREWFNENKAWYEQEHAAVIVFADAMLSSMQAHDQLQTESGKKSLMRIYRDTRFSKDKTPYKPRFAGSFSRVKPQLRGGYFFSFKPGETVVGGGFYGPNSDDLKLLRNQIAQDDEPLRKVLNDKAFKSMFGVLKGNQVKTAPKGFDKEHEAIDLLRYKSMYVFREFKDQEVLKESFFDETIKTFLALRPFFDVMTEYLTTDLNGRSIID</sequence>
<dbReference type="PIRSF" id="PIRSF028451">
    <property type="entry name" value="UCP028451"/>
    <property type="match status" value="1"/>
</dbReference>
<dbReference type="GeneID" id="99987598"/>
<dbReference type="InterPro" id="IPR012808">
    <property type="entry name" value="CHP02453"/>
</dbReference>
<gene>
    <name evidence="1" type="ORF">SAMN05216290_2913</name>
</gene>
<dbReference type="EMBL" id="FOIR01000002">
    <property type="protein sequence ID" value="SEW32781.1"/>
    <property type="molecule type" value="Genomic_DNA"/>
</dbReference>
<evidence type="ECO:0000313" key="1">
    <source>
        <dbReference type="EMBL" id="SEW32781.1"/>
    </source>
</evidence>
<dbReference type="NCBIfam" id="TIGR02453">
    <property type="entry name" value="TIGR02453 family protein"/>
    <property type="match status" value="1"/>
</dbReference>
<dbReference type="OrthoDB" id="9794241at2"/>
<dbReference type="STRING" id="1267423.SAMN05216290_2913"/>